<dbReference type="GO" id="GO:0004527">
    <property type="term" value="F:exonuclease activity"/>
    <property type="evidence" value="ECO:0007669"/>
    <property type="project" value="UniProtKB-KW"/>
</dbReference>
<dbReference type="GO" id="GO:0003676">
    <property type="term" value="F:nucleic acid binding"/>
    <property type="evidence" value="ECO:0007669"/>
    <property type="project" value="InterPro"/>
</dbReference>
<evidence type="ECO:0000259" key="7">
    <source>
        <dbReference type="SMART" id="SM00479"/>
    </source>
</evidence>
<dbReference type="SMART" id="SM00479">
    <property type="entry name" value="EXOIII"/>
    <property type="match status" value="1"/>
</dbReference>
<dbReference type="InterPro" id="IPR034922">
    <property type="entry name" value="REX1-like_exo"/>
</dbReference>
<dbReference type="SUPFAM" id="SSF53098">
    <property type="entry name" value="Ribonuclease H-like"/>
    <property type="match status" value="1"/>
</dbReference>
<accession>A0A1Y1S8D7</accession>
<dbReference type="GO" id="GO:0005634">
    <property type="term" value="C:nucleus"/>
    <property type="evidence" value="ECO:0007669"/>
    <property type="project" value="UniProtKB-SubCell"/>
</dbReference>
<comment type="similarity">
    <text evidence="2">Belongs to the REXO1/REXO3 family.</text>
</comment>
<dbReference type="CDD" id="cd06145">
    <property type="entry name" value="REX1_like"/>
    <property type="match status" value="1"/>
</dbReference>
<dbReference type="InterPro" id="IPR012337">
    <property type="entry name" value="RNaseH-like_sf"/>
</dbReference>
<sequence>MPLPELWTVILYDLNIKYQGIKYEECLNDTDFISRYIEYTDIHHMFSYTEFIRTRSRLAKDYFDQYVGTSGISQHRLVGLDCEMIETDRGQELGRVTIVGQDGRVVYDQFVIPNGNVVDYRTKWSGITETDLKDGIGFKLAQSKVLQIVGSNTILVGHSLEHDLKVLCIKHGRIIDTAYQFLSTDGFKVALKTLVQKHLGSRIQQGSHDSAEDALSSLRLLGLRVWQLQNMISKKKQIVLDGTVRMIKVGNRREIKGIEGYKVVLVEKNGMKYVAYE</sequence>
<evidence type="ECO:0000256" key="1">
    <source>
        <dbReference type="ARBA" id="ARBA00004123"/>
    </source>
</evidence>
<keyword evidence="3" id="KW-0540">Nuclease</keyword>
<reference evidence="8 9" key="1">
    <citation type="journal article" date="2017" name="Environ. Microbiol.">
        <title>Decay of the glycolytic pathway and adaptation to intranuclear parasitism within Enterocytozoonidae microsporidia.</title>
        <authorList>
            <person name="Wiredu Boakye D."/>
            <person name="Jaroenlak P."/>
            <person name="Prachumwat A."/>
            <person name="Williams T.A."/>
            <person name="Bateman K.S."/>
            <person name="Itsathitphaisarn O."/>
            <person name="Sritunyalucksana K."/>
            <person name="Paszkiewicz K.H."/>
            <person name="Moore K.A."/>
            <person name="Stentiford G.D."/>
            <person name="Williams B.A."/>
        </authorList>
    </citation>
    <scope>NUCLEOTIDE SEQUENCE [LARGE SCALE GENOMIC DNA]</scope>
    <source>
        <strain evidence="8 9">GB1</strain>
    </source>
</reference>
<dbReference type="InterPro" id="IPR036397">
    <property type="entry name" value="RNaseH_sf"/>
</dbReference>
<evidence type="ECO:0000256" key="4">
    <source>
        <dbReference type="ARBA" id="ARBA00022801"/>
    </source>
</evidence>
<dbReference type="PANTHER" id="PTHR12801:SF115">
    <property type="entry name" value="FI18136P1-RELATED"/>
    <property type="match status" value="1"/>
</dbReference>
<dbReference type="Gene3D" id="3.30.420.10">
    <property type="entry name" value="Ribonuclease H-like superfamily/Ribonuclease H"/>
    <property type="match status" value="1"/>
</dbReference>
<evidence type="ECO:0000313" key="8">
    <source>
        <dbReference type="EMBL" id="ORD94709.1"/>
    </source>
</evidence>
<gene>
    <name evidence="8" type="primary">REXO1</name>
    <name evidence="8" type="ORF">ECANGB1_152</name>
</gene>
<dbReference type="OrthoDB" id="8191639at2759"/>
<evidence type="ECO:0000256" key="3">
    <source>
        <dbReference type="ARBA" id="ARBA00022722"/>
    </source>
</evidence>
<keyword evidence="5" id="KW-0269">Exonuclease</keyword>
<dbReference type="EMBL" id="LWDP01000011">
    <property type="protein sequence ID" value="ORD94709.1"/>
    <property type="molecule type" value="Genomic_DNA"/>
</dbReference>
<dbReference type="Proteomes" id="UP000192639">
    <property type="component" value="Unassembled WGS sequence"/>
</dbReference>
<evidence type="ECO:0000256" key="6">
    <source>
        <dbReference type="ARBA" id="ARBA00023242"/>
    </source>
</evidence>
<evidence type="ECO:0000313" key="9">
    <source>
        <dbReference type="Proteomes" id="UP000192639"/>
    </source>
</evidence>
<dbReference type="InterPro" id="IPR047021">
    <property type="entry name" value="REXO1/3/4-like"/>
</dbReference>
<evidence type="ECO:0000256" key="5">
    <source>
        <dbReference type="ARBA" id="ARBA00022839"/>
    </source>
</evidence>
<dbReference type="VEuPathDB" id="MicrosporidiaDB:ECANGB1_152"/>
<evidence type="ECO:0000256" key="2">
    <source>
        <dbReference type="ARBA" id="ARBA00006357"/>
    </source>
</evidence>
<dbReference type="PANTHER" id="PTHR12801">
    <property type="entry name" value="RNA EXONUCLEASE REXO1 / RECO3 FAMILY MEMBER-RELATED"/>
    <property type="match status" value="1"/>
</dbReference>
<dbReference type="AlphaFoldDB" id="A0A1Y1S8D7"/>
<protein>
    <submittedName>
        <fullName evidence="8">REXO1</fullName>
    </submittedName>
</protein>
<keyword evidence="9" id="KW-1185">Reference proteome</keyword>
<feature type="domain" description="Exonuclease" evidence="7">
    <location>
        <begin position="76"/>
        <end position="230"/>
    </location>
</feature>
<comment type="subcellular location">
    <subcellularLocation>
        <location evidence="1">Nucleus</location>
    </subcellularLocation>
</comment>
<organism evidence="8 9">
    <name type="scientific">Enterospora canceri</name>
    <dbReference type="NCBI Taxonomy" id="1081671"/>
    <lineage>
        <taxon>Eukaryota</taxon>
        <taxon>Fungi</taxon>
        <taxon>Fungi incertae sedis</taxon>
        <taxon>Microsporidia</taxon>
        <taxon>Enterocytozoonidae</taxon>
        <taxon>Enterospora</taxon>
    </lineage>
</organism>
<comment type="caution">
    <text evidence="8">The sequence shown here is derived from an EMBL/GenBank/DDBJ whole genome shotgun (WGS) entry which is preliminary data.</text>
</comment>
<dbReference type="Pfam" id="PF00929">
    <property type="entry name" value="RNase_T"/>
    <property type="match status" value="1"/>
</dbReference>
<keyword evidence="4" id="KW-0378">Hydrolase</keyword>
<keyword evidence="6" id="KW-0539">Nucleus</keyword>
<dbReference type="InterPro" id="IPR013520">
    <property type="entry name" value="Ribonucl_H"/>
</dbReference>
<name>A0A1Y1S8D7_9MICR</name>
<proteinExistence type="inferred from homology"/>